<dbReference type="STRING" id="169679.CSACC_34590"/>
<evidence type="ECO:0000313" key="2">
    <source>
        <dbReference type="Proteomes" id="UP000191154"/>
    </source>
</evidence>
<proteinExistence type="predicted"/>
<dbReference type="Proteomes" id="UP000191154">
    <property type="component" value="Unassembled WGS sequence"/>
</dbReference>
<name>A0A1S8NHJ0_CLOSA</name>
<dbReference type="AlphaFoldDB" id="A0A1S8NHJ0"/>
<dbReference type="RefSeq" id="WP_077863634.1">
    <property type="nucleotide sequence ID" value="NZ_LZYZ01000001.1"/>
</dbReference>
<gene>
    <name evidence="1" type="ORF">CLOSAC_01240</name>
</gene>
<evidence type="ECO:0000313" key="1">
    <source>
        <dbReference type="EMBL" id="OOM15853.1"/>
    </source>
</evidence>
<sequence>MELITLSLIGVIFLIYSIVYSRKKVIYLEGENVKIFLIDEFGQEEGEKIYQKQQEKFNAFMKQISTGKSNGQLETLKNSIIPRIALYTVLQEIPTYKELALQIVEKGFLQDLQRVVLGLQEMEENEHFFEKFRMNFSESLRHNQINNKSICQSIFHHAASTKYHNRPAMMALCLLA</sequence>
<organism evidence="1 2">
    <name type="scientific">Clostridium saccharobutylicum</name>
    <dbReference type="NCBI Taxonomy" id="169679"/>
    <lineage>
        <taxon>Bacteria</taxon>
        <taxon>Bacillati</taxon>
        <taxon>Bacillota</taxon>
        <taxon>Clostridia</taxon>
        <taxon>Eubacteriales</taxon>
        <taxon>Clostridiaceae</taxon>
        <taxon>Clostridium</taxon>
    </lineage>
</organism>
<dbReference type="EMBL" id="LZYZ01000001">
    <property type="protein sequence ID" value="OOM15853.1"/>
    <property type="molecule type" value="Genomic_DNA"/>
</dbReference>
<protein>
    <submittedName>
        <fullName evidence="1">Uncharacterized protein</fullName>
    </submittedName>
</protein>
<comment type="caution">
    <text evidence="1">The sequence shown here is derived from an EMBL/GenBank/DDBJ whole genome shotgun (WGS) entry which is preliminary data.</text>
</comment>
<accession>A0A1S8NHJ0</accession>
<reference evidence="1 2" key="1">
    <citation type="submission" date="2016-05" db="EMBL/GenBank/DDBJ databases">
        <title>Microbial solvent formation.</title>
        <authorList>
            <person name="Poehlein A."/>
            <person name="Montoya Solano J.D."/>
            <person name="Flitsch S."/>
            <person name="Krabben P."/>
            <person name="Duerre P."/>
            <person name="Daniel R."/>
        </authorList>
    </citation>
    <scope>NUCLEOTIDE SEQUENCE [LARGE SCALE GENOMIC DNA]</scope>
    <source>
        <strain evidence="1 2">L1-8</strain>
    </source>
</reference>